<accession>A0A0E9XA29</accession>
<protein>
    <submittedName>
        <fullName evidence="1">Uncharacterized protein</fullName>
    </submittedName>
</protein>
<sequence length="48" mass="5502">MLHQPGVPQDYWELWVLDKMELYGLLRLVIDTEAQGASEVKDSAVTQQ</sequence>
<evidence type="ECO:0000313" key="1">
    <source>
        <dbReference type="EMBL" id="JAH99276.1"/>
    </source>
</evidence>
<reference evidence="1" key="2">
    <citation type="journal article" date="2015" name="Fish Shellfish Immunol.">
        <title>Early steps in the European eel (Anguilla anguilla)-Vibrio vulnificus interaction in the gills: Role of the RtxA13 toxin.</title>
        <authorList>
            <person name="Callol A."/>
            <person name="Pajuelo D."/>
            <person name="Ebbesson L."/>
            <person name="Teles M."/>
            <person name="MacKenzie S."/>
            <person name="Amaro C."/>
        </authorList>
    </citation>
    <scope>NUCLEOTIDE SEQUENCE</scope>
</reference>
<name>A0A0E9XA29_ANGAN</name>
<dbReference type="AlphaFoldDB" id="A0A0E9XA29"/>
<proteinExistence type="predicted"/>
<reference evidence="1" key="1">
    <citation type="submission" date="2014-11" db="EMBL/GenBank/DDBJ databases">
        <authorList>
            <person name="Amaro Gonzalez C."/>
        </authorList>
    </citation>
    <scope>NUCLEOTIDE SEQUENCE</scope>
</reference>
<organism evidence="1">
    <name type="scientific">Anguilla anguilla</name>
    <name type="common">European freshwater eel</name>
    <name type="synonym">Muraena anguilla</name>
    <dbReference type="NCBI Taxonomy" id="7936"/>
    <lineage>
        <taxon>Eukaryota</taxon>
        <taxon>Metazoa</taxon>
        <taxon>Chordata</taxon>
        <taxon>Craniata</taxon>
        <taxon>Vertebrata</taxon>
        <taxon>Euteleostomi</taxon>
        <taxon>Actinopterygii</taxon>
        <taxon>Neopterygii</taxon>
        <taxon>Teleostei</taxon>
        <taxon>Anguilliformes</taxon>
        <taxon>Anguillidae</taxon>
        <taxon>Anguilla</taxon>
    </lineage>
</organism>
<dbReference type="EMBL" id="GBXM01009301">
    <property type="protein sequence ID" value="JAH99276.1"/>
    <property type="molecule type" value="Transcribed_RNA"/>
</dbReference>